<gene>
    <name evidence="2" type="ORF">JR347_12385</name>
</gene>
<dbReference type="AlphaFoldDB" id="A0A974WDW1"/>
<sequence length="215" mass="24776">MRKISWLDHFVNLIVVITGISVAFALNNWNEEKKTNELHDTYIQAMIDDLDFDIAELDSLVKYESESLKIFRRLLSRSEPPLSDDSLNIAFARIASLNSFTSKNITYESIKSSGKFELLDLKLRIDIIEFYHSGYDQIDEIESYYRMNFDNQIIPILLNDAYGTGTGLNTDVIKSDKFRTVLGLHSSFLAQKIQAYQRGHNLALKLERELKANLK</sequence>
<name>A0A974WDW1_9BACT</name>
<protein>
    <submittedName>
        <fullName evidence="2">Uncharacterized protein</fullName>
    </submittedName>
</protein>
<dbReference type="Proteomes" id="UP000662783">
    <property type="component" value="Chromosome"/>
</dbReference>
<dbReference type="KEGG" id="fuv:JR347_12385"/>
<dbReference type="InterPro" id="IPR045749">
    <property type="entry name" value="DUF6090"/>
</dbReference>
<dbReference type="RefSeq" id="WP_205720920.1">
    <property type="nucleotide sequence ID" value="NZ_CP070608.1"/>
</dbReference>
<evidence type="ECO:0000313" key="2">
    <source>
        <dbReference type="EMBL" id="QSE96404.1"/>
    </source>
</evidence>
<organism evidence="2 3">
    <name type="scientific">Fulvivirga lutea</name>
    <dbReference type="NCBI Taxonomy" id="2810512"/>
    <lineage>
        <taxon>Bacteria</taxon>
        <taxon>Pseudomonadati</taxon>
        <taxon>Bacteroidota</taxon>
        <taxon>Cytophagia</taxon>
        <taxon>Cytophagales</taxon>
        <taxon>Fulvivirgaceae</taxon>
        <taxon>Fulvivirga</taxon>
    </lineage>
</organism>
<reference evidence="2" key="1">
    <citation type="submission" date="2021-02" db="EMBL/GenBank/DDBJ databases">
        <title>Fulvivirga sp. S481 isolated from sea water.</title>
        <authorList>
            <person name="Bae S.S."/>
            <person name="Baek K."/>
        </authorList>
    </citation>
    <scope>NUCLEOTIDE SEQUENCE</scope>
    <source>
        <strain evidence="2">S481</strain>
    </source>
</reference>
<keyword evidence="3" id="KW-1185">Reference proteome</keyword>
<accession>A0A974WDW1</accession>
<keyword evidence="1" id="KW-1133">Transmembrane helix</keyword>
<evidence type="ECO:0000256" key="1">
    <source>
        <dbReference type="SAM" id="Phobius"/>
    </source>
</evidence>
<feature type="transmembrane region" description="Helical" evidence="1">
    <location>
        <begin position="6"/>
        <end position="26"/>
    </location>
</feature>
<evidence type="ECO:0000313" key="3">
    <source>
        <dbReference type="Proteomes" id="UP000662783"/>
    </source>
</evidence>
<proteinExistence type="predicted"/>
<dbReference type="EMBL" id="CP070608">
    <property type="protein sequence ID" value="QSE96404.1"/>
    <property type="molecule type" value="Genomic_DNA"/>
</dbReference>
<keyword evidence="1" id="KW-0472">Membrane</keyword>
<dbReference type="Pfam" id="PF19578">
    <property type="entry name" value="DUF6090"/>
    <property type="match status" value="1"/>
</dbReference>
<keyword evidence="1" id="KW-0812">Transmembrane</keyword>